<evidence type="ECO:0000256" key="14">
    <source>
        <dbReference type="ARBA" id="ARBA00047601"/>
    </source>
</evidence>
<comment type="catalytic activity">
    <reaction evidence="15">
        <text>K(+)(in) + L-aspartate(out) + 3 Na(+)(out) + H(+)(out) = K(+)(out) + L-aspartate(in) + 3 Na(+)(in) + H(+)(in)</text>
        <dbReference type="Rhea" id="RHEA:70851"/>
        <dbReference type="ChEBI" id="CHEBI:15378"/>
        <dbReference type="ChEBI" id="CHEBI:29101"/>
        <dbReference type="ChEBI" id="CHEBI:29103"/>
        <dbReference type="ChEBI" id="CHEBI:29991"/>
    </reaction>
</comment>
<evidence type="ECO:0000256" key="17">
    <source>
        <dbReference type="RuleBase" id="RU361216"/>
    </source>
</evidence>
<dbReference type="InterPro" id="IPR036458">
    <property type="entry name" value="Na:dicarbo_symporter_sf"/>
</dbReference>
<keyword evidence="13" id="KW-0325">Glycoprotein</keyword>
<evidence type="ECO:0000256" key="7">
    <source>
        <dbReference type="ARBA" id="ARBA00022847"/>
    </source>
</evidence>
<dbReference type="Proteomes" id="UP000694562">
    <property type="component" value="Unplaced"/>
</dbReference>
<keyword evidence="4" id="KW-1003">Cell membrane</keyword>
<keyword evidence="10 17" id="KW-1133">Transmembrane helix</keyword>
<evidence type="ECO:0000313" key="18">
    <source>
        <dbReference type="Ensembl" id="ENSFTIP00000013781.1"/>
    </source>
</evidence>
<dbReference type="GO" id="GO:0015501">
    <property type="term" value="F:glutamate:sodium symporter activity"/>
    <property type="evidence" value="ECO:0007669"/>
    <property type="project" value="TreeGrafter"/>
</dbReference>
<dbReference type="InterPro" id="IPR050746">
    <property type="entry name" value="DAACS"/>
</dbReference>
<evidence type="ECO:0000256" key="6">
    <source>
        <dbReference type="ARBA" id="ARBA00022723"/>
    </source>
</evidence>
<dbReference type="PANTHER" id="PTHR11958">
    <property type="entry name" value="SODIUM/DICARBOXYLATE SYMPORTER-RELATED"/>
    <property type="match status" value="1"/>
</dbReference>
<dbReference type="GO" id="GO:0005886">
    <property type="term" value="C:plasma membrane"/>
    <property type="evidence" value="ECO:0007669"/>
    <property type="project" value="UniProtKB-SubCell"/>
</dbReference>
<reference evidence="18" key="2">
    <citation type="submission" date="2025-09" db="UniProtKB">
        <authorList>
            <consortium name="Ensembl"/>
        </authorList>
    </citation>
    <scope>IDENTIFICATION</scope>
</reference>
<dbReference type="SUPFAM" id="SSF118215">
    <property type="entry name" value="Proton glutamate symport protein"/>
    <property type="match status" value="1"/>
</dbReference>
<evidence type="ECO:0000256" key="2">
    <source>
        <dbReference type="ARBA" id="ARBA00011233"/>
    </source>
</evidence>
<dbReference type="AlphaFoldDB" id="A0A8C4UNM1"/>
<keyword evidence="5 17" id="KW-0812">Transmembrane</keyword>
<accession>A0A8C4UNM1</accession>
<keyword evidence="7 17" id="KW-0769">Symport</keyword>
<dbReference type="GO" id="GO:0070779">
    <property type="term" value="P:D-aspartate import across plasma membrane"/>
    <property type="evidence" value="ECO:0007669"/>
    <property type="project" value="TreeGrafter"/>
</dbReference>
<keyword evidence="3 17" id="KW-0813">Transport</keyword>
<dbReference type="Gene3D" id="1.10.3860.10">
    <property type="entry name" value="Sodium:dicarboxylate symporter"/>
    <property type="match status" value="1"/>
</dbReference>
<comment type="catalytic activity">
    <reaction evidence="14">
        <text>K(+)(in) + L-glutamate(out) + 3 Na(+)(out) + H(+)(out) = K(+)(out) + L-glutamate(in) + 3 Na(+)(in) + H(+)(in)</text>
        <dbReference type="Rhea" id="RHEA:70699"/>
        <dbReference type="ChEBI" id="CHEBI:15378"/>
        <dbReference type="ChEBI" id="CHEBI:29101"/>
        <dbReference type="ChEBI" id="CHEBI:29103"/>
        <dbReference type="ChEBI" id="CHEBI:29985"/>
    </reaction>
</comment>
<feature type="transmembrane region" description="Helical" evidence="17">
    <location>
        <begin position="91"/>
        <end position="116"/>
    </location>
</feature>
<proteinExistence type="inferred from homology"/>
<comment type="similarity">
    <text evidence="17">Belongs to the dicarboxylate/amino acid:cation symporter (DAACS) (TC 2.A.23) family.</text>
</comment>
<evidence type="ECO:0000256" key="10">
    <source>
        <dbReference type="ARBA" id="ARBA00022989"/>
    </source>
</evidence>
<evidence type="ECO:0000256" key="15">
    <source>
        <dbReference type="ARBA" id="ARBA00048715"/>
    </source>
</evidence>
<evidence type="ECO:0000256" key="16">
    <source>
        <dbReference type="ARBA" id="ARBA00049118"/>
    </source>
</evidence>
<keyword evidence="8" id="KW-0630">Potassium</keyword>
<evidence type="ECO:0000256" key="5">
    <source>
        <dbReference type="ARBA" id="ARBA00022692"/>
    </source>
</evidence>
<keyword evidence="6" id="KW-0479">Metal-binding</keyword>
<comment type="caution">
    <text evidence="17">Lacks conserved residue(s) required for the propagation of feature annotation.</text>
</comment>
<evidence type="ECO:0000256" key="9">
    <source>
        <dbReference type="ARBA" id="ARBA00022970"/>
    </source>
</evidence>
<comment type="catalytic activity">
    <reaction evidence="16">
        <text>D-aspartate(out) + K(+)(in) + 3 Na(+)(out) + H(+)(out) = D-aspartate(in) + K(+)(out) + 3 Na(+)(in) + H(+)(in)</text>
        <dbReference type="Rhea" id="RHEA:71379"/>
        <dbReference type="ChEBI" id="CHEBI:15378"/>
        <dbReference type="ChEBI" id="CHEBI:29101"/>
        <dbReference type="ChEBI" id="CHEBI:29103"/>
        <dbReference type="ChEBI" id="CHEBI:29990"/>
    </reaction>
</comment>
<keyword evidence="12 17" id="KW-0472">Membrane</keyword>
<feature type="transmembrane region" description="Helical" evidence="17">
    <location>
        <begin position="50"/>
        <end position="71"/>
    </location>
</feature>
<dbReference type="PANTHER" id="PTHR11958:SF24">
    <property type="entry name" value="EXCITATORY AMINO ACID TRANSPORTER 1"/>
    <property type="match status" value="1"/>
</dbReference>
<evidence type="ECO:0000256" key="8">
    <source>
        <dbReference type="ARBA" id="ARBA00022958"/>
    </source>
</evidence>
<organism evidence="18 19">
    <name type="scientific">Falco tinnunculus</name>
    <name type="common">Common kestrel</name>
    <dbReference type="NCBI Taxonomy" id="100819"/>
    <lineage>
        <taxon>Eukaryota</taxon>
        <taxon>Metazoa</taxon>
        <taxon>Chordata</taxon>
        <taxon>Craniata</taxon>
        <taxon>Vertebrata</taxon>
        <taxon>Euteleostomi</taxon>
        <taxon>Archelosauria</taxon>
        <taxon>Archosauria</taxon>
        <taxon>Dinosauria</taxon>
        <taxon>Saurischia</taxon>
        <taxon>Theropoda</taxon>
        <taxon>Coelurosauria</taxon>
        <taxon>Aves</taxon>
        <taxon>Neognathae</taxon>
        <taxon>Neoaves</taxon>
        <taxon>Telluraves</taxon>
        <taxon>Australaves</taxon>
        <taxon>Falconiformes</taxon>
        <taxon>Falconidae</taxon>
        <taxon>Falco</taxon>
    </lineage>
</organism>
<dbReference type="InterPro" id="IPR001991">
    <property type="entry name" value="Na-dicarboxylate_symporter"/>
</dbReference>
<dbReference type="GO" id="GO:0098712">
    <property type="term" value="P:L-glutamate import across plasma membrane"/>
    <property type="evidence" value="ECO:0007669"/>
    <property type="project" value="TreeGrafter"/>
</dbReference>
<keyword evidence="19" id="KW-1185">Reference proteome</keyword>
<keyword evidence="9" id="KW-0029">Amino-acid transport</keyword>
<dbReference type="GO" id="GO:0015175">
    <property type="term" value="F:neutral L-amino acid transmembrane transporter activity"/>
    <property type="evidence" value="ECO:0007669"/>
    <property type="project" value="TreeGrafter"/>
</dbReference>
<evidence type="ECO:0000256" key="3">
    <source>
        <dbReference type="ARBA" id="ARBA00022448"/>
    </source>
</evidence>
<evidence type="ECO:0000256" key="1">
    <source>
        <dbReference type="ARBA" id="ARBA00004651"/>
    </source>
</evidence>
<dbReference type="GO" id="GO:0140009">
    <property type="term" value="P:L-aspartate import across plasma membrane"/>
    <property type="evidence" value="ECO:0007669"/>
    <property type="project" value="TreeGrafter"/>
</dbReference>
<protein>
    <recommendedName>
        <fullName evidence="17">Amino acid transporter</fullName>
    </recommendedName>
</protein>
<dbReference type="GO" id="GO:0046872">
    <property type="term" value="F:metal ion binding"/>
    <property type="evidence" value="ECO:0007669"/>
    <property type="project" value="UniProtKB-KW"/>
</dbReference>
<evidence type="ECO:0000256" key="12">
    <source>
        <dbReference type="ARBA" id="ARBA00023136"/>
    </source>
</evidence>
<dbReference type="InterPro" id="IPR018107">
    <property type="entry name" value="Na-dicarboxylate_symporter_CS"/>
</dbReference>
<dbReference type="Ensembl" id="ENSFTIT00000014374.1">
    <property type="protein sequence ID" value="ENSFTIP00000013781.1"/>
    <property type="gene ID" value="ENSFTIG00000009166.1"/>
</dbReference>
<sequence>MTKGNGEDPKLGSRMERIQQGVRKRTLLAKKKVQSITKDDVKSYLLRNAFVLFTVVAVILGVILGFSLRSYKMSYREVKYFSFPGELLMRMLQMLVLPLIVSSLVTGSSISSISTLEKRMQQNIKIGVVYDMKSLSKDTTANI</sequence>
<comment type="subunit">
    <text evidence="2">Homotrimer.</text>
</comment>
<evidence type="ECO:0000313" key="19">
    <source>
        <dbReference type="Proteomes" id="UP000694562"/>
    </source>
</evidence>
<comment type="subcellular location">
    <subcellularLocation>
        <location evidence="1">Cell membrane</location>
        <topology evidence="1">Multi-pass membrane protein</topology>
    </subcellularLocation>
    <subcellularLocation>
        <location evidence="17">Membrane</location>
        <topology evidence="17">Multi-pass membrane protein</topology>
    </subcellularLocation>
</comment>
<evidence type="ECO:0000256" key="13">
    <source>
        <dbReference type="ARBA" id="ARBA00023180"/>
    </source>
</evidence>
<dbReference type="GO" id="GO:0005313">
    <property type="term" value="F:L-glutamate transmembrane transporter activity"/>
    <property type="evidence" value="ECO:0007669"/>
    <property type="project" value="TreeGrafter"/>
</dbReference>
<dbReference type="PROSITE" id="PS00713">
    <property type="entry name" value="NA_DICARBOXYL_SYMP_1"/>
    <property type="match status" value="1"/>
</dbReference>
<keyword evidence="11" id="KW-0915">Sodium</keyword>
<name>A0A8C4UNM1_FALTI</name>
<evidence type="ECO:0000256" key="11">
    <source>
        <dbReference type="ARBA" id="ARBA00023053"/>
    </source>
</evidence>
<evidence type="ECO:0000256" key="4">
    <source>
        <dbReference type="ARBA" id="ARBA00022475"/>
    </source>
</evidence>
<reference evidence="18" key="1">
    <citation type="submission" date="2025-08" db="UniProtKB">
        <authorList>
            <consortium name="Ensembl"/>
        </authorList>
    </citation>
    <scope>IDENTIFICATION</scope>
</reference>
<dbReference type="Pfam" id="PF00375">
    <property type="entry name" value="SDF"/>
    <property type="match status" value="1"/>
</dbReference>
<dbReference type="PRINTS" id="PR00173">
    <property type="entry name" value="EDTRNSPORT"/>
</dbReference>